<feature type="signal peptide" evidence="1">
    <location>
        <begin position="1"/>
        <end position="31"/>
    </location>
</feature>
<comment type="caution">
    <text evidence="2">The sequence shown here is derived from an EMBL/GenBank/DDBJ whole genome shotgun (WGS) entry which is preliminary data.</text>
</comment>
<evidence type="ECO:0000256" key="1">
    <source>
        <dbReference type="SAM" id="SignalP"/>
    </source>
</evidence>
<evidence type="ECO:0008006" key="4">
    <source>
        <dbReference type="Google" id="ProtNLM"/>
    </source>
</evidence>
<keyword evidence="1" id="KW-0732">Signal</keyword>
<evidence type="ECO:0000313" key="3">
    <source>
        <dbReference type="Proteomes" id="UP000606115"/>
    </source>
</evidence>
<organism evidence="2 3">
    <name type="scientific">Glutamicibacter ardleyensis</name>
    <dbReference type="NCBI Taxonomy" id="225894"/>
    <lineage>
        <taxon>Bacteria</taxon>
        <taxon>Bacillati</taxon>
        <taxon>Actinomycetota</taxon>
        <taxon>Actinomycetes</taxon>
        <taxon>Micrococcales</taxon>
        <taxon>Micrococcaceae</taxon>
        <taxon>Glutamicibacter</taxon>
    </lineage>
</organism>
<reference evidence="3" key="1">
    <citation type="journal article" date="2019" name="Int. J. Syst. Evol. Microbiol.">
        <title>The Global Catalogue of Microorganisms (GCM) 10K type strain sequencing project: providing services to taxonomists for standard genome sequencing and annotation.</title>
        <authorList>
            <consortium name="The Broad Institute Genomics Platform"/>
            <consortium name="The Broad Institute Genome Sequencing Center for Infectious Disease"/>
            <person name="Wu L."/>
            <person name="Ma J."/>
        </authorList>
    </citation>
    <scope>NUCLEOTIDE SEQUENCE [LARGE SCALE GENOMIC DNA]</scope>
    <source>
        <strain evidence="3">CGMCC 1.3685</strain>
    </source>
</reference>
<accession>A0ABQ2DNN1</accession>
<proteinExistence type="predicted"/>
<keyword evidence="3" id="KW-1185">Reference proteome</keyword>
<dbReference type="RefSeq" id="WP_188685553.1">
    <property type="nucleotide sequence ID" value="NZ_BMKX01000004.1"/>
</dbReference>
<name>A0ABQ2DNN1_9MICC</name>
<dbReference type="PROSITE" id="PS51257">
    <property type="entry name" value="PROKAR_LIPOPROTEIN"/>
    <property type="match status" value="1"/>
</dbReference>
<gene>
    <name evidence="2" type="ORF">GCM10007173_20700</name>
</gene>
<dbReference type="EMBL" id="BMKX01000004">
    <property type="protein sequence ID" value="GGJ61709.1"/>
    <property type="molecule type" value="Genomic_DNA"/>
</dbReference>
<evidence type="ECO:0000313" key="2">
    <source>
        <dbReference type="EMBL" id="GGJ61709.1"/>
    </source>
</evidence>
<dbReference type="GeneID" id="303304424"/>
<sequence length="182" mass="19131">MIKKSPLAQRSLALASTAVVAGLMLSGCGQATTSGEGSAEPTSSENVVDQNALLETNDSLSATLGDSYVQGWIEDGKLNVSTTDESKMKVIEDAGAQAHLVNYSTDDLRQGIKDVMKWQAGLEAPLNTAIHGYTLNPQNGGLTLQVDASHMDEIKKQLDADKPLGDIPVDFTESGGIATRAN</sequence>
<feature type="chain" id="PRO_5047085581" description="Lipoprotein" evidence="1">
    <location>
        <begin position="32"/>
        <end position="182"/>
    </location>
</feature>
<protein>
    <recommendedName>
        <fullName evidence="4">Lipoprotein</fullName>
    </recommendedName>
</protein>
<dbReference type="Proteomes" id="UP000606115">
    <property type="component" value="Unassembled WGS sequence"/>
</dbReference>